<reference evidence="12" key="1">
    <citation type="submission" date="2021-03" db="EMBL/GenBank/DDBJ databases">
        <title>Genomic Encyclopedia of Type Strains, Phase IV (KMG-IV): sequencing the most valuable type-strain genomes for metagenomic binning, comparative biology and taxonomic classification.</title>
        <authorList>
            <person name="Goeker M."/>
        </authorList>
    </citation>
    <scope>NUCLEOTIDE SEQUENCE</scope>
    <source>
        <strain evidence="12">DSM 15523</strain>
        <strain evidence="13 15">DSM 16476</strain>
    </source>
</reference>
<evidence type="ECO:0000256" key="4">
    <source>
        <dbReference type="ARBA" id="ARBA00022692"/>
    </source>
</evidence>
<comment type="caution">
    <text evidence="12">The sequence shown here is derived from an EMBL/GenBank/DDBJ whole genome shotgun (WGS) entry which is preliminary data.</text>
</comment>
<dbReference type="OrthoDB" id="9810259at2"/>
<dbReference type="HAMAP" id="MF_00161">
    <property type="entry name" value="LspA"/>
    <property type="match status" value="1"/>
</dbReference>
<comment type="caution">
    <text evidence="9">Lacks conserved residue(s) required for the propagation of feature annotation.</text>
</comment>
<keyword evidence="3 9" id="KW-0645">Protease</keyword>
<dbReference type="Pfam" id="PF01252">
    <property type="entry name" value="Peptidase_A8"/>
    <property type="match status" value="1"/>
</dbReference>
<dbReference type="GO" id="GO:0004190">
    <property type="term" value="F:aspartic-type endopeptidase activity"/>
    <property type="evidence" value="ECO:0007669"/>
    <property type="project" value="UniProtKB-UniRule"/>
</dbReference>
<evidence type="ECO:0000313" key="13">
    <source>
        <dbReference type="EMBL" id="MDQ0334442.1"/>
    </source>
</evidence>
<dbReference type="InterPro" id="IPR001872">
    <property type="entry name" value="Peptidase_A8"/>
</dbReference>
<dbReference type="NCBIfam" id="TIGR00077">
    <property type="entry name" value="lspA"/>
    <property type="match status" value="1"/>
</dbReference>
<feature type="active site" evidence="9">
    <location>
        <position position="141"/>
    </location>
</feature>
<evidence type="ECO:0000256" key="8">
    <source>
        <dbReference type="ARBA" id="ARBA00023136"/>
    </source>
</evidence>
<proteinExistence type="inferred from homology"/>
<evidence type="ECO:0000256" key="7">
    <source>
        <dbReference type="ARBA" id="ARBA00022989"/>
    </source>
</evidence>
<feature type="transmembrane region" description="Helical" evidence="9">
    <location>
        <begin position="132"/>
        <end position="153"/>
    </location>
</feature>
<keyword evidence="2 9" id="KW-1003">Cell membrane</keyword>
<dbReference type="PRINTS" id="PR00781">
    <property type="entry name" value="LIPOSIGPTASE"/>
</dbReference>
<comment type="subcellular location">
    <subcellularLocation>
        <location evidence="9">Cell membrane</location>
        <topology evidence="9">Multi-pass membrane protein</topology>
    </subcellularLocation>
</comment>
<sequence length="166" mass="18142">MKLSRTQFIVGLIAINIALDQISKFLVRAYVAPYETTELLGNLFILTNVENSGAFLSLGSDLNPTLKSIFLLILPIAVLGYVTYYILTNKALDKYSVFGFACIIGGGIANVYDRILYGSVTDFFHIDLGGVFKTGVFNVADMSVMLGMGLLLYSNFITTKNAKQNA</sequence>
<evidence type="ECO:0000256" key="11">
    <source>
        <dbReference type="RuleBase" id="RU004181"/>
    </source>
</evidence>
<keyword evidence="7 9" id="KW-1133">Transmembrane helix</keyword>
<feature type="transmembrane region" description="Helical" evidence="9">
    <location>
        <begin position="95"/>
        <end position="112"/>
    </location>
</feature>
<evidence type="ECO:0000256" key="6">
    <source>
        <dbReference type="ARBA" id="ARBA00022801"/>
    </source>
</evidence>
<dbReference type="EMBL" id="JAGGJQ010000001">
    <property type="protein sequence ID" value="MBP1838307.1"/>
    <property type="molecule type" value="Genomic_DNA"/>
</dbReference>
<dbReference type="AlphaFoldDB" id="A0A9X1CA03"/>
<dbReference type="GO" id="GO:0005886">
    <property type="term" value="C:plasma membrane"/>
    <property type="evidence" value="ECO:0007669"/>
    <property type="project" value="UniProtKB-SubCell"/>
</dbReference>
<comment type="catalytic activity">
    <reaction evidence="9 10">
        <text>Release of signal peptides from bacterial membrane prolipoproteins. Hydrolyzes -Xaa-Yaa-Zaa-|-(S,diacylglyceryl)Cys-, in which Xaa is hydrophobic (preferably Leu), and Yaa (Ala or Ser) and Zaa (Gly or Ala) have small, neutral side chains.</text>
        <dbReference type="EC" id="3.4.23.36"/>
    </reaction>
</comment>
<evidence type="ECO:0000256" key="1">
    <source>
        <dbReference type="ARBA" id="ARBA00006139"/>
    </source>
</evidence>
<evidence type="ECO:0000313" key="12">
    <source>
        <dbReference type="EMBL" id="MBP1838307.1"/>
    </source>
</evidence>
<comment type="pathway">
    <text evidence="9">Protein modification; lipoprotein biosynthesis (signal peptide cleavage).</text>
</comment>
<feature type="active site" evidence="9">
    <location>
        <position position="122"/>
    </location>
</feature>
<dbReference type="GO" id="GO:0006508">
    <property type="term" value="P:proteolysis"/>
    <property type="evidence" value="ECO:0007669"/>
    <property type="project" value="UniProtKB-KW"/>
</dbReference>
<dbReference type="EC" id="3.4.23.36" evidence="9"/>
<evidence type="ECO:0000256" key="10">
    <source>
        <dbReference type="RuleBase" id="RU000594"/>
    </source>
</evidence>
<keyword evidence="15" id="KW-1185">Reference proteome</keyword>
<dbReference type="PANTHER" id="PTHR33695">
    <property type="entry name" value="LIPOPROTEIN SIGNAL PEPTIDASE"/>
    <property type="match status" value="1"/>
</dbReference>
<evidence type="ECO:0000256" key="3">
    <source>
        <dbReference type="ARBA" id="ARBA00022670"/>
    </source>
</evidence>
<accession>A0A9X1CA03</accession>
<keyword evidence="8 9" id="KW-0472">Membrane</keyword>
<evidence type="ECO:0000256" key="5">
    <source>
        <dbReference type="ARBA" id="ARBA00022750"/>
    </source>
</evidence>
<comment type="function">
    <text evidence="9 10">This protein specifically catalyzes the removal of signal peptides from prolipoproteins.</text>
</comment>
<comment type="similarity">
    <text evidence="1 9 11">Belongs to the peptidase A8 family.</text>
</comment>
<feature type="transmembrane region" description="Helical" evidence="9">
    <location>
        <begin position="69"/>
        <end position="88"/>
    </location>
</feature>
<keyword evidence="5 9" id="KW-0064">Aspartyl protease</keyword>
<evidence type="ECO:0000313" key="15">
    <source>
        <dbReference type="Proteomes" id="UP001231587"/>
    </source>
</evidence>
<dbReference type="EMBL" id="JAUSUU010000002">
    <property type="protein sequence ID" value="MDQ0334442.1"/>
    <property type="molecule type" value="Genomic_DNA"/>
</dbReference>
<dbReference type="Proteomes" id="UP001231587">
    <property type="component" value="Unassembled WGS sequence"/>
</dbReference>
<dbReference type="RefSeq" id="WP_057777935.1">
    <property type="nucleotide sequence ID" value="NZ_JAGGJQ010000001.1"/>
</dbReference>
<protein>
    <recommendedName>
        <fullName evidence="9">Lipoprotein signal peptidase</fullName>
        <ecNumber evidence="9">3.4.23.36</ecNumber>
    </recommendedName>
    <alternativeName>
        <fullName evidence="9">Prolipoprotein signal peptidase</fullName>
    </alternativeName>
    <alternativeName>
        <fullName evidence="9">Signal peptidase II</fullName>
        <shortName evidence="9">SPase II</shortName>
    </alternativeName>
</protein>
<keyword evidence="4 9" id="KW-0812">Transmembrane</keyword>
<dbReference type="PANTHER" id="PTHR33695:SF1">
    <property type="entry name" value="LIPOPROTEIN SIGNAL PEPTIDASE"/>
    <property type="match status" value="1"/>
</dbReference>
<organism evidence="12 14">
    <name type="scientific">Formosa algae</name>
    <dbReference type="NCBI Taxonomy" id="225843"/>
    <lineage>
        <taxon>Bacteria</taxon>
        <taxon>Pseudomonadati</taxon>
        <taxon>Bacteroidota</taxon>
        <taxon>Flavobacteriia</taxon>
        <taxon>Flavobacteriales</taxon>
        <taxon>Flavobacteriaceae</taxon>
        <taxon>Formosa</taxon>
    </lineage>
</organism>
<evidence type="ECO:0000256" key="2">
    <source>
        <dbReference type="ARBA" id="ARBA00022475"/>
    </source>
</evidence>
<dbReference type="PROSITE" id="PS00855">
    <property type="entry name" value="SPASE_II"/>
    <property type="match status" value="1"/>
</dbReference>
<name>A0A9X1CA03_9FLAO</name>
<keyword evidence="6 9" id="KW-0378">Hydrolase</keyword>
<evidence type="ECO:0000313" key="14">
    <source>
        <dbReference type="Proteomes" id="UP001138672"/>
    </source>
</evidence>
<gene>
    <name evidence="9" type="primary">lspA</name>
    <name evidence="12" type="ORF">J2Z56_000203</name>
    <name evidence="13" type="ORF">J2Z57_000869</name>
</gene>
<evidence type="ECO:0000256" key="9">
    <source>
        <dbReference type="HAMAP-Rule" id="MF_00161"/>
    </source>
</evidence>
<dbReference type="Proteomes" id="UP001138672">
    <property type="component" value="Unassembled WGS sequence"/>
</dbReference>